<dbReference type="GO" id="GO:0006590">
    <property type="term" value="P:thyroid hormone generation"/>
    <property type="evidence" value="ECO:0007669"/>
    <property type="project" value="TreeGrafter"/>
</dbReference>
<dbReference type="Ensembl" id="ENSONIT00000040481.1">
    <property type="protein sequence ID" value="ENSONIP00000052460.1"/>
    <property type="gene ID" value="ENSONIG00000029454.1"/>
</dbReference>
<dbReference type="GO" id="GO:0016913">
    <property type="term" value="F:follicle-stimulating hormone activity"/>
    <property type="evidence" value="ECO:0007669"/>
    <property type="project" value="TreeGrafter"/>
</dbReference>
<comment type="similarity">
    <text evidence="2 9">Belongs to the glycoprotein hormones subunit alpha family.</text>
</comment>
<proteinExistence type="inferred from homology"/>
<evidence type="ECO:0000256" key="8">
    <source>
        <dbReference type="ARBA" id="ARBA00063097"/>
    </source>
</evidence>
<keyword evidence="10" id="KW-1133">Transmembrane helix</keyword>
<dbReference type="FunFam" id="2.10.90.10:FF:000011">
    <property type="entry name" value="Glycoprotein hormones alpha chain"/>
    <property type="match status" value="1"/>
</dbReference>
<keyword evidence="5" id="KW-1015">Disulfide bond</keyword>
<keyword evidence="10" id="KW-0472">Membrane</keyword>
<keyword evidence="6 9" id="KW-0325">Glycoprotein</keyword>
<dbReference type="GO" id="GO:0005615">
    <property type="term" value="C:extracellular space"/>
    <property type="evidence" value="ECO:0007669"/>
    <property type="project" value="TreeGrafter"/>
</dbReference>
<keyword evidence="10" id="KW-0812">Transmembrane</keyword>
<dbReference type="Pfam" id="PF00236">
    <property type="entry name" value="Hormone_6"/>
    <property type="match status" value="1"/>
</dbReference>
<name>A0A669D284_ORENI</name>
<organism evidence="11 12">
    <name type="scientific">Oreochromis niloticus</name>
    <name type="common">Nile tilapia</name>
    <name type="synonym">Tilapia nilotica</name>
    <dbReference type="NCBI Taxonomy" id="8128"/>
    <lineage>
        <taxon>Eukaryota</taxon>
        <taxon>Metazoa</taxon>
        <taxon>Chordata</taxon>
        <taxon>Craniata</taxon>
        <taxon>Vertebrata</taxon>
        <taxon>Euteleostomi</taxon>
        <taxon>Actinopterygii</taxon>
        <taxon>Neopterygii</taxon>
        <taxon>Teleostei</taxon>
        <taxon>Neoteleostei</taxon>
        <taxon>Acanthomorphata</taxon>
        <taxon>Ovalentaria</taxon>
        <taxon>Cichlomorphae</taxon>
        <taxon>Cichliformes</taxon>
        <taxon>Cichlidae</taxon>
        <taxon>African cichlids</taxon>
        <taxon>Pseudocrenilabrinae</taxon>
        <taxon>Oreochromini</taxon>
        <taxon>Oreochromis</taxon>
    </lineage>
</organism>
<evidence type="ECO:0000256" key="5">
    <source>
        <dbReference type="ARBA" id="ARBA00023157"/>
    </source>
</evidence>
<evidence type="ECO:0000256" key="2">
    <source>
        <dbReference type="ARBA" id="ARBA00009128"/>
    </source>
</evidence>
<dbReference type="PROSITE" id="PS00780">
    <property type="entry name" value="GLYCO_HORMONE_ALPHA_2"/>
    <property type="match status" value="1"/>
</dbReference>
<dbReference type="FunCoup" id="A0A669D284">
    <property type="interactions" value="1674"/>
</dbReference>
<evidence type="ECO:0000313" key="12">
    <source>
        <dbReference type="Proteomes" id="UP000005207"/>
    </source>
</evidence>
<dbReference type="PRINTS" id="PR00274">
    <property type="entry name" value="GLYCOHORMONE"/>
</dbReference>
<evidence type="ECO:0000256" key="7">
    <source>
        <dbReference type="ARBA" id="ARBA00057057"/>
    </source>
</evidence>
<dbReference type="PROSITE" id="PS50277">
    <property type="entry name" value="GLYCO_HORMONE_ALPHA_3"/>
    <property type="match status" value="1"/>
</dbReference>
<dbReference type="AlphaFoldDB" id="A0A669D284"/>
<dbReference type="GO" id="GO:0010893">
    <property type="term" value="P:positive regulation of steroid biosynthetic process"/>
    <property type="evidence" value="ECO:0007669"/>
    <property type="project" value="TreeGrafter"/>
</dbReference>
<dbReference type="PROSITE" id="PS00779">
    <property type="entry name" value="GLYCO_HORMONE_ALPHA_1"/>
    <property type="match status" value="1"/>
</dbReference>
<evidence type="ECO:0000256" key="6">
    <source>
        <dbReference type="ARBA" id="ARBA00023180"/>
    </source>
</evidence>
<dbReference type="OMA" id="VKNHTDC"/>
<dbReference type="InParanoid" id="A0A669D284"/>
<evidence type="ECO:0000256" key="1">
    <source>
        <dbReference type="ARBA" id="ARBA00004613"/>
    </source>
</evidence>
<reference evidence="12" key="1">
    <citation type="submission" date="2012-01" db="EMBL/GenBank/DDBJ databases">
        <title>The Genome Sequence of Oreochromis niloticus (Nile Tilapia).</title>
        <authorList>
            <consortium name="Broad Institute Genome Assembly Team"/>
            <consortium name="Broad Institute Sequencing Platform"/>
            <person name="Di Palma F."/>
            <person name="Johnson J."/>
            <person name="Lander E.S."/>
            <person name="Lindblad-Toh K."/>
        </authorList>
    </citation>
    <scope>NUCLEOTIDE SEQUENCE [LARGE SCALE GENOMIC DNA]</scope>
</reference>
<accession>A0A669D284</accession>
<dbReference type="PANTHER" id="PTHR11509">
    <property type="entry name" value="GLYCOPROTEIN HORMONE ALPHA CHAIN"/>
    <property type="match status" value="1"/>
</dbReference>
<evidence type="ECO:0000256" key="9">
    <source>
        <dbReference type="RuleBase" id="RU362129"/>
    </source>
</evidence>
<dbReference type="InterPro" id="IPR000476">
    <property type="entry name" value="Glyco_hormone"/>
</dbReference>
<comment type="subunit">
    <text evidence="8">Heterodimer. Glycoprotein hormones are heterodimers composed of a common alpha chain described here and a unique beta chain which confers their biological specificity to the different hormones.</text>
</comment>
<dbReference type="Gene3D" id="2.10.90.10">
    <property type="entry name" value="Cystine-knot cytokines"/>
    <property type="match status" value="1"/>
</dbReference>
<dbReference type="GO" id="GO:0016914">
    <property type="term" value="C:follicle-stimulating hormone complex"/>
    <property type="evidence" value="ECO:0007669"/>
    <property type="project" value="TreeGrafter"/>
</dbReference>
<dbReference type="InterPro" id="IPR029034">
    <property type="entry name" value="Cystine-knot_cytokine"/>
</dbReference>
<protein>
    <recommendedName>
        <fullName evidence="9">Glycoprotein hormones alpha chain</fullName>
    </recommendedName>
</protein>
<dbReference type="Proteomes" id="UP000005207">
    <property type="component" value="Linkage group LG19"/>
</dbReference>
<keyword evidence="3 9" id="KW-0964">Secreted</keyword>
<dbReference type="SUPFAM" id="SSF57501">
    <property type="entry name" value="Cystine-knot cytokines"/>
    <property type="match status" value="1"/>
</dbReference>
<reference evidence="11" key="3">
    <citation type="submission" date="2025-09" db="UniProtKB">
        <authorList>
            <consortium name="Ensembl"/>
        </authorList>
    </citation>
    <scope>IDENTIFICATION</scope>
</reference>
<evidence type="ECO:0000256" key="4">
    <source>
        <dbReference type="ARBA" id="ARBA00022702"/>
    </source>
</evidence>
<gene>
    <name evidence="11" type="primary">cga</name>
</gene>
<comment type="subunit">
    <text evidence="9">Heterodimer of an alpha and a beta chain.</text>
</comment>
<reference evidence="11" key="2">
    <citation type="submission" date="2025-08" db="UniProtKB">
        <authorList>
            <consortium name="Ensembl"/>
        </authorList>
    </citation>
    <scope>IDENTIFICATION</scope>
</reference>
<evidence type="ECO:0000256" key="3">
    <source>
        <dbReference type="ARBA" id="ARBA00022525"/>
    </source>
</evidence>
<dbReference type="SMART" id="SM00067">
    <property type="entry name" value="GHA"/>
    <property type="match status" value="1"/>
</dbReference>
<evidence type="ECO:0000256" key="10">
    <source>
        <dbReference type="SAM" id="Phobius"/>
    </source>
</evidence>
<feature type="transmembrane region" description="Helical" evidence="10">
    <location>
        <begin position="30"/>
        <end position="53"/>
    </location>
</feature>
<keyword evidence="12" id="KW-1185">Reference proteome</keyword>
<comment type="subcellular location">
    <subcellularLocation>
        <location evidence="1 9">Secreted</location>
    </subcellularLocation>
</comment>
<dbReference type="GeneTree" id="ENSGT00390000012242"/>
<keyword evidence="4 9" id="KW-0372">Hormone</keyword>
<evidence type="ECO:0000313" key="11">
    <source>
        <dbReference type="Ensembl" id="ENSONIP00000052460.1"/>
    </source>
</evidence>
<sequence length="179" mass="20398">MGWIRLEGLTVSSVQRHGEGDTFSQHGNTLSLYFCFNFIVLYFHLPLSLYLFLYFQIIATTAMGSLKSPGLSLLLLSFLLYIADSYPNIDLSNMGCEECTLRKNNLFSRDRPVYQCMGCCFSRAYPTPLRAMKTMNIPKNITSEATCCVARHSYEIEIAGIKVRNHTDCHCSTCYFHKI</sequence>
<comment type="function">
    <text evidence="7">Shared alpha chain of heterodimeric glycoprotein hormones. These hormones bind specific receptors on target cells that in turn activate downstream signaling pathways. Involved in gametogenesis and steroidogenesis.</text>
</comment>
<dbReference type="PANTHER" id="PTHR11509:SF0">
    <property type="entry name" value="GLYCOPROTEIN HORMONES ALPHA CHAIN"/>
    <property type="match status" value="1"/>
</dbReference>